<dbReference type="RefSeq" id="WP_137011165.1">
    <property type="nucleotide sequence ID" value="NZ_SZPX01000001.1"/>
</dbReference>
<feature type="compositionally biased region" description="Polar residues" evidence="1">
    <location>
        <begin position="235"/>
        <end position="246"/>
    </location>
</feature>
<feature type="region of interest" description="Disordered" evidence="1">
    <location>
        <begin position="1"/>
        <end position="22"/>
    </location>
</feature>
<reference evidence="3 4" key="1">
    <citation type="submission" date="2019-04" db="EMBL/GenBank/DDBJ databases">
        <title>Sulfurimonas crateris sp. nov. a facultative anaerobic sulfur-oxidizing chemolithautotrophic bacterium isolated from a terrestrial mud vulcano.</title>
        <authorList>
            <person name="Ratnikova N.M."/>
            <person name="Slobodkin A.I."/>
            <person name="Merkel A.Y."/>
            <person name="Novikov A."/>
            <person name="Bonch-Osmolovskaya E.A."/>
            <person name="Slobodkina G.B."/>
        </authorList>
    </citation>
    <scope>NUCLEOTIDE SEQUENCE [LARGE SCALE GENOMIC DNA]</scope>
    <source>
        <strain evidence="3 4">SN118</strain>
    </source>
</reference>
<comment type="caution">
    <text evidence="3">The sequence shown here is derived from an EMBL/GenBank/DDBJ whole genome shotgun (WGS) entry which is preliminary data.</text>
</comment>
<keyword evidence="4" id="KW-1185">Reference proteome</keyword>
<dbReference type="InterPro" id="IPR038610">
    <property type="entry name" value="FliK-like_C_sf"/>
</dbReference>
<dbReference type="CDD" id="cd17470">
    <property type="entry name" value="T3SS_Flik_C"/>
    <property type="match status" value="1"/>
</dbReference>
<feature type="compositionally biased region" description="Polar residues" evidence="1">
    <location>
        <begin position="488"/>
        <end position="504"/>
    </location>
</feature>
<name>A0A4U2Z9S2_9BACT</name>
<organism evidence="3 4">
    <name type="scientific">Sulfurimonas crateris</name>
    <dbReference type="NCBI Taxonomy" id="2574727"/>
    <lineage>
        <taxon>Bacteria</taxon>
        <taxon>Pseudomonadati</taxon>
        <taxon>Campylobacterota</taxon>
        <taxon>Epsilonproteobacteria</taxon>
        <taxon>Campylobacterales</taxon>
        <taxon>Sulfurimonadaceae</taxon>
        <taxon>Sulfurimonas</taxon>
    </lineage>
</organism>
<evidence type="ECO:0000313" key="4">
    <source>
        <dbReference type="Proteomes" id="UP000309561"/>
    </source>
</evidence>
<dbReference type="OrthoDB" id="5362877at2"/>
<feature type="compositionally biased region" description="Polar residues" evidence="1">
    <location>
        <begin position="186"/>
        <end position="210"/>
    </location>
</feature>
<keyword evidence="3" id="KW-0966">Cell projection</keyword>
<evidence type="ECO:0000259" key="2">
    <source>
        <dbReference type="Pfam" id="PF02120"/>
    </source>
</evidence>
<feature type="region of interest" description="Disordered" evidence="1">
    <location>
        <begin position="184"/>
        <end position="222"/>
    </location>
</feature>
<feature type="compositionally biased region" description="Low complexity" evidence="1">
    <location>
        <begin position="255"/>
        <end position="264"/>
    </location>
</feature>
<dbReference type="Proteomes" id="UP000309561">
    <property type="component" value="Unassembled WGS sequence"/>
</dbReference>
<sequence length="539" mass="59706">MILLDGKSKNSSSSPLSLVTPKSEKGISFSDLLKGVSEKKDAKGVQNGSLILSLGSEAKNVKPLQVDLKAERSINLKGSDDLTLLQDDEELSALNPKLLSSLTKEEMKALSIEAKNYLKDQIQNSDGYKKAQIKELPKTLSGLVEVAKKFDIDISKISFEELKGTLKDNTNLKEVRSEIVKEISSAKGQASQKEPTQETLTKEAVSQANENSKKEAHKEVRQEMPKEALKEVLTQTKETTTSIKNTDSQEKDAQRAAANAQASQEISKDEKFTQVQKEIKETPLFKAQTPQQHATTEQIVQVKANTVHNKTEEKTPKTKADETLKLLLREEKPSLNTMALTADFSVATAKVIAPNPTQDGVKTLEQLLNRDFASFEQNTSSAKTESLTTHKADSFEVKLNEAKQMIKYLSNDVKNAIDDYKSPFTRVKIQLNPAHLGEVDLTVVQRGKNLHVNISSNNVAVNTLAMNANELRVQLNNSGINNATLNFSDGGQSGDTNAGGQHQQRQNEQRAHEEYSYFENEEMHEETLSSLEIVVPRYI</sequence>
<evidence type="ECO:0000256" key="1">
    <source>
        <dbReference type="SAM" id="MobiDB-lite"/>
    </source>
</evidence>
<feature type="region of interest" description="Disordered" evidence="1">
    <location>
        <begin position="235"/>
        <end position="271"/>
    </location>
</feature>
<dbReference type="InterPro" id="IPR021136">
    <property type="entry name" value="Flagellar_hook_control-like_C"/>
</dbReference>
<feature type="region of interest" description="Disordered" evidence="1">
    <location>
        <begin position="488"/>
        <end position="511"/>
    </location>
</feature>
<dbReference type="Gene3D" id="3.30.750.140">
    <property type="match status" value="1"/>
</dbReference>
<evidence type="ECO:0000313" key="3">
    <source>
        <dbReference type="EMBL" id="TKI70884.1"/>
    </source>
</evidence>
<proteinExistence type="predicted"/>
<keyword evidence="3" id="KW-0969">Cilium</keyword>
<dbReference type="Pfam" id="PF02120">
    <property type="entry name" value="Flg_hook"/>
    <property type="match status" value="1"/>
</dbReference>
<feature type="compositionally biased region" description="Low complexity" evidence="1">
    <location>
        <begin position="9"/>
        <end position="21"/>
    </location>
</feature>
<dbReference type="AlphaFoldDB" id="A0A4U2Z9S2"/>
<feature type="domain" description="Flagellar hook-length control protein-like C-terminal" evidence="2">
    <location>
        <begin position="418"/>
        <end position="494"/>
    </location>
</feature>
<protein>
    <submittedName>
        <fullName evidence="3">Flagellar hook-length control protein FliK</fullName>
    </submittedName>
</protein>
<dbReference type="EMBL" id="SZPX01000001">
    <property type="protein sequence ID" value="TKI70884.1"/>
    <property type="molecule type" value="Genomic_DNA"/>
</dbReference>
<feature type="compositionally biased region" description="Basic and acidic residues" evidence="1">
    <location>
        <begin position="211"/>
        <end position="222"/>
    </location>
</feature>
<gene>
    <name evidence="3" type="ORF">FCU45_00390</name>
</gene>
<keyword evidence="3" id="KW-0282">Flagellum</keyword>
<accession>A0A4U2Z9S2</accession>